<dbReference type="AlphaFoldDB" id="A0A9W9NU07"/>
<dbReference type="OrthoDB" id="3786931at2759"/>
<keyword evidence="3" id="KW-1185">Reference proteome</keyword>
<reference evidence="2" key="1">
    <citation type="submission" date="2022-11" db="EMBL/GenBank/DDBJ databases">
        <authorList>
            <person name="Petersen C."/>
        </authorList>
    </citation>
    <scope>NUCLEOTIDE SEQUENCE</scope>
    <source>
        <strain evidence="2">IBT 19713</strain>
    </source>
</reference>
<protein>
    <submittedName>
        <fullName evidence="2">Uncharacterized protein</fullName>
    </submittedName>
</protein>
<feature type="region of interest" description="Disordered" evidence="1">
    <location>
        <begin position="251"/>
        <end position="271"/>
    </location>
</feature>
<dbReference type="Proteomes" id="UP001150941">
    <property type="component" value="Unassembled WGS sequence"/>
</dbReference>
<proteinExistence type="predicted"/>
<dbReference type="GeneID" id="83203995"/>
<dbReference type="RefSeq" id="XP_058329582.1">
    <property type="nucleotide sequence ID" value="XM_058476692.1"/>
</dbReference>
<accession>A0A9W9NU07</accession>
<comment type="caution">
    <text evidence="2">The sequence shown here is derived from an EMBL/GenBank/DDBJ whole genome shotgun (WGS) entry which is preliminary data.</text>
</comment>
<evidence type="ECO:0000313" key="2">
    <source>
        <dbReference type="EMBL" id="KAJ5226171.1"/>
    </source>
</evidence>
<name>A0A9W9NU07_9EURO</name>
<dbReference type="EMBL" id="JAPQKS010000005">
    <property type="protein sequence ID" value="KAJ5226171.1"/>
    <property type="molecule type" value="Genomic_DNA"/>
</dbReference>
<reference evidence="2" key="2">
    <citation type="journal article" date="2023" name="IMA Fungus">
        <title>Comparative genomic study of the Penicillium genus elucidates a diverse pangenome and 15 lateral gene transfer events.</title>
        <authorList>
            <person name="Petersen C."/>
            <person name="Sorensen T."/>
            <person name="Nielsen M.R."/>
            <person name="Sondergaard T.E."/>
            <person name="Sorensen J.L."/>
            <person name="Fitzpatrick D.A."/>
            <person name="Frisvad J.C."/>
            <person name="Nielsen K.L."/>
        </authorList>
    </citation>
    <scope>NUCLEOTIDE SEQUENCE</scope>
    <source>
        <strain evidence="2">IBT 19713</strain>
    </source>
</reference>
<gene>
    <name evidence="2" type="ORF">N7468_007396</name>
</gene>
<sequence length="271" mass="29966">MDQNRCPSKGVWIFSAKAKSPKASPNDTKNLNTEPTHGWIRLATKSLLLVNAKSQSCSSQDKTGSLSNTLVTPMRRHSNANSNAAPCKNHRAKDNDDLNEILSLVRHEVTTHFRQLDAYPNLIGPRQTGILAYLRAMQGMWTTPLVGSTVAPGAWLYEISGCAACMLTRICADTDALCYLYVVVKSRTRTRDRDHPRRLMAFIEECMGSHGPNMVSLMNDIMSADAVQMKIVRKACMKAWMLDVRLKGSLPSQRESPSIESRKITADGAAS</sequence>
<evidence type="ECO:0000256" key="1">
    <source>
        <dbReference type="SAM" id="MobiDB-lite"/>
    </source>
</evidence>
<organism evidence="2 3">
    <name type="scientific">Penicillium chermesinum</name>
    <dbReference type="NCBI Taxonomy" id="63820"/>
    <lineage>
        <taxon>Eukaryota</taxon>
        <taxon>Fungi</taxon>
        <taxon>Dikarya</taxon>
        <taxon>Ascomycota</taxon>
        <taxon>Pezizomycotina</taxon>
        <taxon>Eurotiomycetes</taxon>
        <taxon>Eurotiomycetidae</taxon>
        <taxon>Eurotiales</taxon>
        <taxon>Aspergillaceae</taxon>
        <taxon>Penicillium</taxon>
    </lineage>
</organism>
<evidence type="ECO:0000313" key="3">
    <source>
        <dbReference type="Proteomes" id="UP001150941"/>
    </source>
</evidence>